<keyword evidence="2" id="KW-0614">Plasmid</keyword>
<protein>
    <submittedName>
        <fullName evidence="2">Uncharacterized protein</fullName>
    </submittedName>
</protein>
<dbReference type="Proteomes" id="UP000318138">
    <property type="component" value="Plasmid unnamed1"/>
</dbReference>
<dbReference type="RefSeq" id="WP_013603209.1">
    <property type="nucleotide sequence ID" value="NZ_CP041370.1"/>
</dbReference>
<keyword evidence="3" id="KW-1185">Reference proteome</keyword>
<evidence type="ECO:0000256" key="1">
    <source>
        <dbReference type="SAM" id="MobiDB-lite"/>
    </source>
</evidence>
<feature type="compositionally biased region" description="Basic residues" evidence="1">
    <location>
        <begin position="354"/>
        <end position="363"/>
    </location>
</feature>
<geneLocation type="plasmid" evidence="2 3">
    <name>unnamed1</name>
</geneLocation>
<name>A0A856M8T5_9BACI</name>
<feature type="region of interest" description="Disordered" evidence="1">
    <location>
        <begin position="320"/>
        <end position="363"/>
    </location>
</feature>
<feature type="compositionally biased region" description="Basic and acidic residues" evidence="1">
    <location>
        <begin position="320"/>
        <end position="346"/>
    </location>
</feature>
<dbReference type="AlphaFoldDB" id="A0A856M8T5"/>
<accession>A0A856M8T5</accession>
<reference evidence="2 3" key="1">
    <citation type="submission" date="2019-07" db="EMBL/GenBank/DDBJ databases">
        <title>Bacillus alkalisoli sp. nov. isolated from saline soil.</title>
        <authorList>
            <person name="Sun J.-Q."/>
            <person name="Xu L."/>
        </authorList>
    </citation>
    <scope>NUCLEOTIDE SEQUENCE [LARGE SCALE GENOMIC DNA]</scope>
    <source>
        <strain evidence="2 3">M4U3P1</strain>
        <plasmid evidence="2 3">unnamed1</plasmid>
    </source>
</reference>
<dbReference type="EMBL" id="CP041370">
    <property type="protein sequence ID" value="QDK92249.1"/>
    <property type="molecule type" value="Genomic_DNA"/>
</dbReference>
<dbReference type="KEGG" id="psua:FLK61_00090"/>
<sequence length="363" mass="41929">MANNVDRYDVDMEKKASPYLNALGSALSEGKKRALNELNQANTFLNKIFNRKKINQLSEKVKLYNYCENQVRSSDFRSKFSKIEILAGRESQININVFGERIETALGSYFKEQGENLTPGNSLEAYDELYRTMVNSQTFSSLRGNNFTGRSEQDTSLMGFISSQNEYQNYVADYRESKPIHQIFPDQFKEGMLENESKLYINEYTKHLALVHDENRSMLKNESPDYAVIKELEGEIRSNFSKDPEYPVILLRTMAADNLNKQIATAVNMTNSFINDFSKEMKIKQVPWPTTVPEPLTYEQYNQNKSKYLEQLSKDDVLMKKNEKDLSTERELENKGTEKGKVEVQIKKPSNLKGSRKVKGLER</sequence>
<proteinExistence type="predicted"/>
<organism evidence="2 3">
    <name type="scientific">Paenalkalicoccus suaedae</name>
    <dbReference type="NCBI Taxonomy" id="2592382"/>
    <lineage>
        <taxon>Bacteria</taxon>
        <taxon>Bacillati</taxon>
        <taxon>Bacillota</taxon>
        <taxon>Bacilli</taxon>
        <taxon>Bacillales</taxon>
        <taxon>Bacillaceae</taxon>
        <taxon>Paenalkalicoccus</taxon>
    </lineage>
</organism>
<evidence type="ECO:0000313" key="2">
    <source>
        <dbReference type="EMBL" id="QDK92249.1"/>
    </source>
</evidence>
<gene>
    <name evidence="2" type="ORF">FLK61_00090</name>
</gene>
<evidence type="ECO:0000313" key="3">
    <source>
        <dbReference type="Proteomes" id="UP000318138"/>
    </source>
</evidence>
<dbReference type="GeneID" id="39574289"/>